<dbReference type="Proteomes" id="UP000821866">
    <property type="component" value="Chromosome 8"/>
</dbReference>
<evidence type="ECO:0000256" key="1">
    <source>
        <dbReference type="SAM" id="MobiDB-lite"/>
    </source>
</evidence>
<gene>
    <name evidence="2" type="ORF">HPB51_023561</name>
</gene>
<accession>A0A9J6DCT9</accession>
<evidence type="ECO:0000313" key="3">
    <source>
        <dbReference type="Proteomes" id="UP000821866"/>
    </source>
</evidence>
<dbReference type="EMBL" id="JABSTU010000010">
    <property type="protein sequence ID" value="KAH8019919.1"/>
    <property type="molecule type" value="Genomic_DNA"/>
</dbReference>
<proteinExistence type="predicted"/>
<comment type="caution">
    <text evidence="2">The sequence shown here is derived from an EMBL/GenBank/DDBJ whole genome shotgun (WGS) entry which is preliminary data.</text>
</comment>
<protein>
    <submittedName>
        <fullName evidence="2">Uncharacterized protein</fullName>
    </submittedName>
</protein>
<evidence type="ECO:0000313" key="2">
    <source>
        <dbReference type="EMBL" id="KAH8019919.1"/>
    </source>
</evidence>
<sequence length="177" mass="18914">MPEIARLRYAFAFKSSIASAADHGTRSSSVSALAGDKVAPEPLALTALHVNASALAGVGRSRYFYRSRQRASSWELASPNGPVCCTGRRREQQFRRVHDGGGTGDEHRARPGCVTLDRVKSAAVKSEDPSRGAALGVPTALWRLGHVSAGRGNRGPNPARQHSRSPPAEGEQWSCDE</sequence>
<reference evidence="2" key="2">
    <citation type="submission" date="2021-09" db="EMBL/GenBank/DDBJ databases">
        <authorList>
            <person name="Jia N."/>
            <person name="Wang J."/>
            <person name="Shi W."/>
            <person name="Du L."/>
            <person name="Sun Y."/>
            <person name="Zhan W."/>
            <person name="Jiang J."/>
            <person name="Wang Q."/>
            <person name="Zhang B."/>
            <person name="Ji P."/>
            <person name="Sakyi L.B."/>
            <person name="Cui X."/>
            <person name="Yuan T."/>
            <person name="Jiang B."/>
            <person name="Yang W."/>
            <person name="Lam T.T.-Y."/>
            <person name="Chang Q."/>
            <person name="Ding S."/>
            <person name="Wang X."/>
            <person name="Zhu J."/>
            <person name="Ruan X."/>
            <person name="Zhao L."/>
            <person name="Wei J."/>
            <person name="Que T."/>
            <person name="Du C."/>
            <person name="Cheng J."/>
            <person name="Dai P."/>
            <person name="Han X."/>
            <person name="Huang E."/>
            <person name="Gao Y."/>
            <person name="Liu J."/>
            <person name="Shao H."/>
            <person name="Ye R."/>
            <person name="Li L."/>
            <person name="Wei W."/>
            <person name="Wang X."/>
            <person name="Wang C."/>
            <person name="Huo Q."/>
            <person name="Li W."/>
            <person name="Guo W."/>
            <person name="Chen H."/>
            <person name="Chen S."/>
            <person name="Zhou L."/>
            <person name="Zhou L."/>
            <person name="Ni X."/>
            <person name="Tian J."/>
            <person name="Zhou Y."/>
            <person name="Sheng Y."/>
            <person name="Liu T."/>
            <person name="Pan Y."/>
            <person name="Xia L."/>
            <person name="Li J."/>
            <person name="Zhao F."/>
            <person name="Cao W."/>
        </authorList>
    </citation>
    <scope>NUCLEOTIDE SEQUENCE</scope>
    <source>
        <strain evidence="2">Rmic-2018</strain>
        <tissue evidence="2">Larvae</tissue>
    </source>
</reference>
<reference evidence="2" key="1">
    <citation type="journal article" date="2020" name="Cell">
        <title>Large-Scale Comparative Analyses of Tick Genomes Elucidate Their Genetic Diversity and Vector Capacities.</title>
        <authorList>
            <consortium name="Tick Genome and Microbiome Consortium (TIGMIC)"/>
            <person name="Jia N."/>
            <person name="Wang J."/>
            <person name="Shi W."/>
            <person name="Du L."/>
            <person name="Sun Y."/>
            <person name="Zhan W."/>
            <person name="Jiang J.F."/>
            <person name="Wang Q."/>
            <person name="Zhang B."/>
            <person name="Ji P."/>
            <person name="Bell-Sakyi L."/>
            <person name="Cui X.M."/>
            <person name="Yuan T.T."/>
            <person name="Jiang B.G."/>
            <person name="Yang W.F."/>
            <person name="Lam T.T."/>
            <person name="Chang Q.C."/>
            <person name="Ding S.J."/>
            <person name="Wang X.J."/>
            <person name="Zhu J.G."/>
            <person name="Ruan X.D."/>
            <person name="Zhao L."/>
            <person name="Wei J.T."/>
            <person name="Ye R.Z."/>
            <person name="Que T.C."/>
            <person name="Du C.H."/>
            <person name="Zhou Y.H."/>
            <person name="Cheng J.X."/>
            <person name="Dai P.F."/>
            <person name="Guo W.B."/>
            <person name="Han X.H."/>
            <person name="Huang E.J."/>
            <person name="Li L.F."/>
            <person name="Wei W."/>
            <person name="Gao Y.C."/>
            <person name="Liu J.Z."/>
            <person name="Shao H.Z."/>
            <person name="Wang X."/>
            <person name="Wang C.C."/>
            <person name="Yang T.C."/>
            <person name="Huo Q.B."/>
            <person name="Li W."/>
            <person name="Chen H.Y."/>
            <person name="Chen S.E."/>
            <person name="Zhou L.G."/>
            <person name="Ni X.B."/>
            <person name="Tian J.H."/>
            <person name="Sheng Y."/>
            <person name="Liu T."/>
            <person name="Pan Y.S."/>
            <person name="Xia L.Y."/>
            <person name="Li J."/>
            <person name="Zhao F."/>
            <person name="Cao W.C."/>
        </authorList>
    </citation>
    <scope>NUCLEOTIDE SEQUENCE</scope>
    <source>
        <strain evidence="2">Rmic-2018</strain>
    </source>
</reference>
<keyword evidence="3" id="KW-1185">Reference proteome</keyword>
<name>A0A9J6DCT9_RHIMP</name>
<feature type="region of interest" description="Disordered" evidence="1">
    <location>
        <begin position="146"/>
        <end position="177"/>
    </location>
</feature>
<organism evidence="2 3">
    <name type="scientific">Rhipicephalus microplus</name>
    <name type="common">Cattle tick</name>
    <name type="synonym">Boophilus microplus</name>
    <dbReference type="NCBI Taxonomy" id="6941"/>
    <lineage>
        <taxon>Eukaryota</taxon>
        <taxon>Metazoa</taxon>
        <taxon>Ecdysozoa</taxon>
        <taxon>Arthropoda</taxon>
        <taxon>Chelicerata</taxon>
        <taxon>Arachnida</taxon>
        <taxon>Acari</taxon>
        <taxon>Parasitiformes</taxon>
        <taxon>Ixodida</taxon>
        <taxon>Ixodoidea</taxon>
        <taxon>Ixodidae</taxon>
        <taxon>Rhipicephalinae</taxon>
        <taxon>Rhipicephalus</taxon>
        <taxon>Boophilus</taxon>
    </lineage>
</organism>
<dbReference type="AlphaFoldDB" id="A0A9J6DCT9"/>